<evidence type="ECO:0000256" key="4">
    <source>
        <dbReference type="SAM" id="SignalP"/>
    </source>
</evidence>
<comment type="caution">
    <text evidence="5">The sequence shown here is derived from an EMBL/GenBank/DDBJ whole genome shotgun (WGS) entry which is preliminary data.</text>
</comment>
<sequence length="559" mass="63674">MIETAIKTMQVFQHIRPPYLLRVALGSCICLLAALGARAQQQDSTIQQQTIDIYNVYQPELRNAAKLNLTTALPSIDTTRPRLVYNIPSQNLYFTYQPVPLRPLAMGKDSLEALQNNFIKAGFGNYSTPLLQVGLGSGRNNQYNYSLFFNHLSSKGSIEHQQFSNDNLHLRGQYFAGGHEFHANVGYDRNAVNYYGYDHDSLKLSRDDVRQAYNTFSVSFGLSNTEENRLTLNYQPELKLTSFADAHDQSEFTFYLKIPAQKKIVKDIFLVADFIGDFSNYRHQGDSSFSNSIVAFHPAVLISKPGFVLRAGINPTWTNNKFVLLPDIVNETHLIKNSLILSSGWISYFTKNSYQHLVSENPFLGDYSSPTNTRVEEKYTGIKGSINSHFNYNTKFAYVVYEDRPLYLNDTLMGNKFTTRYEEELKAYQLHAEIGYVQEEKFQARLSMNWFNYFKQKTEAKPWGLSPFRADLSFQYAIGEKFRLSADAFALSGSSWQDSALVDHKTKGAFDLNLGASYQIGKHFGVWANVNNLLGSHYQRWHNYPSLGLNALGGILFKF</sequence>
<organism evidence="5 6">
    <name type="scientific">Compostibacter hankyongensis</name>
    <dbReference type="NCBI Taxonomy" id="1007089"/>
    <lineage>
        <taxon>Bacteria</taxon>
        <taxon>Pseudomonadati</taxon>
        <taxon>Bacteroidota</taxon>
        <taxon>Chitinophagia</taxon>
        <taxon>Chitinophagales</taxon>
        <taxon>Chitinophagaceae</taxon>
        <taxon>Compostibacter</taxon>
    </lineage>
</organism>
<dbReference type="Gene3D" id="2.40.170.20">
    <property type="entry name" value="TonB-dependent receptor, beta-barrel domain"/>
    <property type="match status" value="1"/>
</dbReference>
<evidence type="ECO:0000313" key="6">
    <source>
        <dbReference type="Proteomes" id="UP001501207"/>
    </source>
</evidence>
<comment type="subcellular location">
    <subcellularLocation>
        <location evidence="1">Cell outer membrane</location>
    </subcellularLocation>
</comment>
<keyword evidence="2" id="KW-0472">Membrane</keyword>
<gene>
    <name evidence="5" type="ORF">GCM10023143_27620</name>
</gene>
<feature type="chain" id="PRO_5047163570" evidence="4">
    <location>
        <begin position="40"/>
        <end position="559"/>
    </location>
</feature>
<feature type="signal peptide" evidence="4">
    <location>
        <begin position="1"/>
        <end position="39"/>
    </location>
</feature>
<keyword evidence="3" id="KW-0998">Cell outer membrane</keyword>
<dbReference type="Proteomes" id="UP001501207">
    <property type="component" value="Unassembled WGS sequence"/>
</dbReference>
<proteinExistence type="predicted"/>
<evidence type="ECO:0000256" key="2">
    <source>
        <dbReference type="ARBA" id="ARBA00023136"/>
    </source>
</evidence>
<dbReference type="SUPFAM" id="SSF56935">
    <property type="entry name" value="Porins"/>
    <property type="match status" value="1"/>
</dbReference>
<dbReference type="EMBL" id="BAABFN010000007">
    <property type="protein sequence ID" value="GAA4315965.1"/>
    <property type="molecule type" value="Genomic_DNA"/>
</dbReference>
<keyword evidence="6" id="KW-1185">Reference proteome</keyword>
<evidence type="ECO:0000313" key="5">
    <source>
        <dbReference type="EMBL" id="GAA4315965.1"/>
    </source>
</evidence>
<evidence type="ECO:0000256" key="3">
    <source>
        <dbReference type="ARBA" id="ARBA00023237"/>
    </source>
</evidence>
<accession>A0ABP8G2I9</accession>
<keyword evidence="4" id="KW-0732">Signal</keyword>
<protein>
    <submittedName>
        <fullName evidence="5">TonB-dependent receptor</fullName>
    </submittedName>
</protein>
<name>A0ABP8G2I9_9BACT</name>
<dbReference type="InterPro" id="IPR036942">
    <property type="entry name" value="Beta-barrel_TonB_sf"/>
</dbReference>
<keyword evidence="5" id="KW-0675">Receptor</keyword>
<reference evidence="6" key="1">
    <citation type="journal article" date="2019" name="Int. J. Syst. Evol. Microbiol.">
        <title>The Global Catalogue of Microorganisms (GCM) 10K type strain sequencing project: providing services to taxonomists for standard genome sequencing and annotation.</title>
        <authorList>
            <consortium name="The Broad Institute Genomics Platform"/>
            <consortium name="The Broad Institute Genome Sequencing Center for Infectious Disease"/>
            <person name="Wu L."/>
            <person name="Ma J."/>
        </authorList>
    </citation>
    <scope>NUCLEOTIDE SEQUENCE [LARGE SCALE GENOMIC DNA]</scope>
    <source>
        <strain evidence="6">JCM 17664</strain>
    </source>
</reference>
<evidence type="ECO:0000256" key="1">
    <source>
        <dbReference type="ARBA" id="ARBA00004442"/>
    </source>
</evidence>